<dbReference type="Proteomes" id="UP000321513">
    <property type="component" value="Unassembled WGS sequence"/>
</dbReference>
<organism evidence="1 2">
    <name type="scientific">Segetibacter aerophilus</name>
    <dbReference type="NCBI Taxonomy" id="670293"/>
    <lineage>
        <taxon>Bacteria</taxon>
        <taxon>Pseudomonadati</taxon>
        <taxon>Bacteroidota</taxon>
        <taxon>Chitinophagia</taxon>
        <taxon>Chitinophagales</taxon>
        <taxon>Chitinophagaceae</taxon>
        <taxon>Segetibacter</taxon>
    </lineage>
</organism>
<comment type="caution">
    <text evidence="1">The sequence shown here is derived from an EMBL/GenBank/DDBJ whole genome shotgun (WGS) entry which is preliminary data.</text>
</comment>
<keyword evidence="2" id="KW-1185">Reference proteome</keyword>
<protein>
    <recommendedName>
        <fullName evidence="3">Helix-turn-helix domain-containing protein</fullName>
    </recommendedName>
</protein>
<sequence length="112" mass="13214">MSEGVYITRTEWNQISKQITFMQQWILNNSKPRLQHKELNEAEAMELIGCKKTKLDELRRKQELDWRYVTINKTTGSGSGIRIKRQSVEDYIENMYLETSSLETPFKLKKAA</sequence>
<name>A0A512BI76_9BACT</name>
<proteinExistence type="predicted"/>
<dbReference type="EMBL" id="BJYT01000024">
    <property type="protein sequence ID" value="GEO11527.1"/>
    <property type="molecule type" value="Genomic_DNA"/>
</dbReference>
<evidence type="ECO:0000313" key="1">
    <source>
        <dbReference type="EMBL" id="GEO11527.1"/>
    </source>
</evidence>
<reference evidence="1 2" key="1">
    <citation type="submission" date="2019-07" db="EMBL/GenBank/DDBJ databases">
        <title>Whole genome shotgun sequence of Segetibacter aerophilus NBRC 106135.</title>
        <authorList>
            <person name="Hosoyama A."/>
            <person name="Uohara A."/>
            <person name="Ohji S."/>
            <person name="Ichikawa N."/>
        </authorList>
    </citation>
    <scope>NUCLEOTIDE SEQUENCE [LARGE SCALE GENOMIC DNA]</scope>
    <source>
        <strain evidence="1 2">NBRC 106135</strain>
    </source>
</reference>
<gene>
    <name evidence="1" type="ORF">SAE01_40230</name>
</gene>
<dbReference type="AlphaFoldDB" id="A0A512BI76"/>
<accession>A0A512BI76</accession>
<evidence type="ECO:0000313" key="2">
    <source>
        <dbReference type="Proteomes" id="UP000321513"/>
    </source>
</evidence>
<dbReference type="RefSeq" id="WP_170234219.1">
    <property type="nucleotide sequence ID" value="NZ_BJYT01000024.1"/>
</dbReference>
<evidence type="ECO:0008006" key="3">
    <source>
        <dbReference type="Google" id="ProtNLM"/>
    </source>
</evidence>